<reference evidence="1" key="1">
    <citation type="submission" date="2023-01" db="EMBL/GenBank/DDBJ databases">
        <title>Genome assembly of the deep-sea coral Lophelia pertusa.</title>
        <authorList>
            <person name="Herrera S."/>
            <person name="Cordes E."/>
        </authorList>
    </citation>
    <scope>NUCLEOTIDE SEQUENCE</scope>
    <source>
        <strain evidence="1">USNM1676648</strain>
        <tissue evidence="1">Polyp</tissue>
    </source>
</reference>
<keyword evidence="2" id="KW-1185">Reference proteome</keyword>
<organism evidence="1 2">
    <name type="scientific">Desmophyllum pertusum</name>
    <dbReference type="NCBI Taxonomy" id="174260"/>
    <lineage>
        <taxon>Eukaryota</taxon>
        <taxon>Metazoa</taxon>
        <taxon>Cnidaria</taxon>
        <taxon>Anthozoa</taxon>
        <taxon>Hexacorallia</taxon>
        <taxon>Scleractinia</taxon>
        <taxon>Caryophylliina</taxon>
        <taxon>Caryophylliidae</taxon>
        <taxon>Desmophyllum</taxon>
    </lineage>
</organism>
<dbReference type="EMBL" id="MU826856">
    <property type="protein sequence ID" value="KAJ7370792.1"/>
    <property type="molecule type" value="Genomic_DNA"/>
</dbReference>
<dbReference type="AlphaFoldDB" id="A0A9W9YWK8"/>
<accession>A0A9W9YWK8</accession>
<protein>
    <submittedName>
        <fullName evidence="1">Uncharacterized protein</fullName>
    </submittedName>
</protein>
<evidence type="ECO:0000313" key="2">
    <source>
        <dbReference type="Proteomes" id="UP001163046"/>
    </source>
</evidence>
<comment type="caution">
    <text evidence="1">The sequence shown here is derived from an EMBL/GenBank/DDBJ whole genome shotgun (WGS) entry which is preliminary data.</text>
</comment>
<gene>
    <name evidence="1" type="ORF">OS493_029782</name>
</gene>
<proteinExistence type="predicted"/>
<name>A0A9W9YWK8_9CNID</name>
<sequence>MDIIRHSGAYDNGTMTCRTVQILLSVPASVVTMFAIEHYNLAGYNNPVQTKPAPADLTVISGAYEDGVIKCKVVYSTNTLTSHRAPVRLMSAN</sequence>
<evidence type="ECO:0000313" key="1">
    <source>
        <dbReference type="EMBL" id="KAJ7370792.1"/>
    </source>
</evidence>
<dbReference type="Proteomes" id="UP001163046">
    <property type="component" value="Unassembled WGS sequence"/>
</dbReference>